<comment type="caution">
    <text evidence="6">The sequence shown here is derived from an EMBL/GenBank/DDBJ whole genome shotgun (WGS) entry which is preliminary data.</text>
</comment>
<comment type="subunit">
    <text evidence="4">The 26S proteasome consists of a 20S proteasome core and two 19S regulatory subunits. The 20S proteasome core is composed of 28 subunits that are arranged in four stacked rings, resulting in a barrel-shaped structure. The two end rings are each formed by seven alpha subunits, and the two central rings are each formed by seven beta subunits. The catalytic chamber with the active sites is on the inside of the barrel.</text>
</comment>
<name>A0A9W8L0L6_9FUNG</name>
<dbReference type="PANTHER" id="PTHR32194:SF2">
    <property type="entry name" value="PROTEASOME SUBUNIT BETA TYPE-1"/>
    <property type="match status" value="1"/>
</dbReference>
<protein>
    <recommendedName>
        <fullName evidence="5">Proteasome subunit beta</fullName>
    </recommendedName>
</protein>
<dbReference type="PROSITE" id="PS51476">
    <property type="entry name" value="PROTEASOME_BETA_2"/>
    <property type="match status" value="1"/>
</dbReference>
<evidence type="ECO:0000313" key="7">
    <source>
        <dbReference type="Proteomes" id="UP001151518"/>
    </source>
</evidence>
<dbReference type="Pfam" id="PF00227">
    <property type="entry name" value="Proteasome"/>
    <property type="match status" value="1"/>
</dbReference>
<evidence type="ECO:0000256" key="2">
    <source>
        <dbReference type="ARBA" id="ARBA00022942"/>
    </source>
</evidence>
<keyword evidence="2 5" id="KW-0647">Proteasome</keyword>
<gene>
    <name evidence="6" type="primary">PRE7</name>
    <name evidence="6" type="ORF">GGI25_001042</name>
</gene>
<evidence type="ECO:0000256" key="5">
    <source>
        <dbReference type="RuleBase" id="RU004203"/>
    </source>
</evidence>
<comment type="subunit">
    <text evidence="5">Component of the proteasome complex.</text>
</comment>
<accession>A0A9W8L0L6</accession>
<comment type="similarity">
    <text evidence="5">Belongs to the peptidase T1B family.</text>
</comment>
<dbReference type="EMBL" id="JANBTW010000007">
    <property type="protein sequence ID" value="KAJ2680150.1"/>
    <property type="molecule type" value="Genomic_DNA"/>
</dbReference>
<dbReference type="InterPro" id="IPR023333">
    <property type="entry name" value="Proteasome_suB-type"/>
</dbReference>
<dbReference type="InterPro" id="IPR029055">
    <property type="entry name" value="Ntn_hydrolases_N"/>
</dbReference>
<dbReference type="FunFam" id="3.60.20.10:FF:000027">
    <property type="entry name" value="Proteasome subunit beta type-6"/>
    <property type="match status" value="1"/>
</dbReference>
<keyword evidence="6" id="KW-0378">Hydrolase</keyword>
<evidence type="ECO:0000256" key="3">
    <source>
        <dbReference type="ARBA" id="ARBA00023242"/>
    </source>
</evidence>
<dbReference type="GO" id="GO:0051603">
    <property type="term" value="P:proteolysis involved in protein catabolic process"/>
    <property type="evidence" value="ECO:0007669"/>
    <property type="project" value="InterPro"/>
</dbReference>
<dbReference type="OrthoDB" id="268479at2759"/>
<dbReference type="InterPro" id="IPR016050">
    <property type="entry name" value="Proteasome_bsu_CS"/>
</dbReference>
<dbReference type="PANTHER" id="PTHR32194">
    <property type="entry name" value="METALLOPROTEASE TLDD"/>
    <property type="match status" value="1"/>
</dbReference>
<keyword evidence="1 5" id="KW-0963">Cytoplasm</keyword>
<evidence type="ECO:0000256" key="4">
    <source>
        <dbReference type="ARBA" id="ARBA00026071"/>
    </source>
</evidence>
<dbReference type="PROSITE" id="PS00854">
    <property type="entry name" value="PROTEASOME_BETA_1"/>
    <property type="match status" value="1"/>
</dbReference>
<reference evidence="6" key="1">
    <citation type="submission" date="2022-07" db="EMBL/GenBank/DDBJ databases">
        <title>Phylogenomic reconstructions and comparative analyses of Kickxellomycotina fungi.</title>
        <authorList>
            <person name="Reynolds N.K."/>
            <person name="Stajich J.E."/>
            <person name="Barry K."/>
            <person name="Grigoriev I.V."/>
            <person name="Crous P."/>
            <person name="Smith M.E."/>
        </authorList>
    </citation>
    <scope>NUCLEOTIDE SEQUENCE</scope>
    <source>
        <strain evidence="6">NRRL 3115</strain>
    </source>
</reference>
<dbReference type="GO" id="GO:0005737">
    <property type="term" value="C:cytoplasm"/>
    <property type="evidence" value="ECO:0007669"/>
    <property type="project" value="UniProtKB-SubCell"/>
</dbReference>
<comment type="function">
    <text evidence="5">Component of the proteasome, a multicatalytic proteinase complex which is characterized by its ability to cleave peptides with Arg, Phe, Tyr, Leu, and Glu adjacent to the leaving group at neutral or slightly basic pH. The proteasome has an ATP-dependent proteolytic activity.</text>
</comment>
<dbReference type="SUPFAM" id="SSF56235">
    <property type="entry name" value="N-terminal nucleophile aminohydrolases (Ntn hydrolases)"/>
    <property type="match status" value="1"/>
</dbReference>
<dbReference type="GO" id="GO:0005634">
    <property type="term" value="C:nucleus"/>
    <property type="evidence" value="ECO:0007669"/>
    <property type="project" value="UniProtKB-SubCell"/>
</dbReference>
<evidence type="ECO:0000313" key="6">
    <source>
        <dbReference type="EMBL" id="KAJ2680150.1"/>
    </source>
</evidence>
<dbReference type="AlphaFoldDB" id="A0A9W8L0L6"/>
<comment type="subcellular location">
    <subcellularLocation>
        <location evidence="5">Cytoplasm</location>
    </subcellularLocation>
    <subcellularLocation>
        <location evidence="5">Nucleus</location>
    </subcellularLocation>
</comment>
<dbReference type="GO" id="GO:0019774">
    <property type="term" value="C:proteasome core complex, beta-subunit complex"/>
    <property type="evidence" value="ECO:0007669"/>
    <property type="project" value="UniProtKB-ARBA"/>
</dbReference>
<sequence length="235" mass="25949">MSSLLSHEIGYSAPIEVHNHGFSPYVNNEGTSLGICGEDFVLVASDTRQSNGGYSINARRSPKAFELSNRTVIATTGCAADAKQLVEDMEQRAQYYVHKHGREMSTPAMAQVLSQLLYTRRFFPYYVFPIFAGLDAKGKGAVYNYDAIGNIECVSHYAYGSAAALLQPFLDNQINKAHQRGADTTAKPSRAQAVKLAIDAFTSATERDIYTGDWLEIFIVDSEGVHKLTRELKHD</sequence>
<dbReference type="Proteomes" id="UP001151518">
    <property type="component" value="Unassembled WGS sequence"/>
</dbReference>
<evidence type="ECO:0000256" key="1">
    <source>
        <dbReference type="ARBA" id="ARBA00022490"/>
    </source>
</evidence>
<dbReference type="Gene3D" id="3.60.20.10">
    <property type="entry name" value="Glutamine Phosphoribosylpyrophosphate, subunit 1, domain 1"/>
    <property type="match status" value="1"/>
</dbReference>
<dbReference type="GO" id="GO:0016787">
    <property type="term" value="F:hydrolase activity"/>
    <property type="evidence" value="ECO:0007669"/>
    <property type="project" value="UniProtKB-KW"/>
</dbReference>
<dbReference type="InterPro" id="IPR001353">
    <property type="entry name" value="Proteasome_sua/b"/>
</dbReference>
<keyword evidence="3 5" id="KW-0539">Nucleus</keyword>
<proteinExistence type="inferred from homology"/>
<organism evidence="6 7">
    <name type="scientific">Coemansia spiralis</name>
    <dbReference type="NCBI Taxonomy" id="417178"/>
    <lineage>
        <taxon>Eukaryota</taxon>
        <taxon>Fungi</taxon>
        <taxon>Fungi incertae sedis</taxon>
        <taxon>Zoopagomycota</taxon>
        <taxon>Kickxellomycotina</taxon>
        <taxon>Kickxellomycetes</taxon>
        <taxon>Kickxellales</taxon>
        <taxon>Kickxellaceae</taxon>
        <taxon>Coemansia</taxon>
    </lineage>
</organism>